<reference evidence="11 12" key="1">
    <citation type="submission" date="2024-02" db="EMBL/GenBank/DDBJ databases">
        <title>Discinaceae phylogenomics.</title>
        <authorList>
            <person name="Dirks A.C."/>
            <person name="James T.Y."/>
        </authorList>
    </citation>
    <scope>NUCLEOTIDE SEQUENCE [LARGE SCALE GENOMIC DNA]</scope>
    <source>
        <strain evidence="11 12">ACD0624</strain>
    </source>
</reference>
<comment type="caution">
    <text evidence="11">The sequence shown here is derived from an EMBL/GenBank/DDBJ whole genome shotgun (WGS) entry which is preliminary data.</text>
</comment>
<sequence length="410" mass="42147">MPPPASKPTDPTDLADALTSAGIDLKEEEARLTASTVDESRGPLNDDEAARIVQRRAAESRTSHLQSPFLEPHILSNRLFRKTRDSQCQSFTLNTGHGQIVTAGPAADIATLLSLACKERLNQFLTRAVFLARARRRAQNVVTGEWADSVKGASPDVKAAVPDSAISPGNPLKRSFSFANDLFPGPPATTTLANETAKALRGLQQREFQKEQERLAKKAKREATSNGGLSGGGSGGGGGGGGGGATPSATAPSTPGPDASPSTPGGGGDDRKMSAKESRKHMASKKEEVMSHKAANATANMMMGVGGFGGKRKKKTYSWMSAVAGGGAASLAPIGVGGGLAAPAAGPGTPGGSIGENGGLPYWSGGQRIGAWRDDGERGGGVQIRDWIGALEGDGRGVGRGIVKAYLKMK</sequence>
<keyword evidence="4" id="KW-0805">Transcription regulation</keyword>
<protein>
    <recommendedName>
        <fullName evidence="3">Transcription initiation factor TFIID subunit 4</fullName>
    </recommendedName>
    <alternativeName>
        <fullName evidence="8">TBP-associated factor 4</fullName>
    </alternativeName>
</protein>
<proteinExistence type="inferred from homology"/>
<comment type="subcellular location">
    <subcellularLocation>
        <location evidence="1">Nucleus</location>
    </subcellularLocation>
</comment>
<evidence type="ECO:0000256" key="8">
    <source>
        <dbReference type="ARBA" id="ARBA00031747"/>
    </source>
</evidence>
<dbReference type="EMBL" id="JBBBZM010000067">
    <property type="protein sequence ID" value="KAL0635532.1"/>
    <property type="molecule type" value="Genomic_DNA"/>
</dbReference>
<evidence type="ECO:0000256" key="2">
    <source>
        <dbReference type="ARBA" id="ARBA00006178"/>
    </source>
</evidence>
<evidence type="ECO:0000256" key="7">
    <source>
        <dbReference type="ARBA" id="ARBA00025346"/>
    </source>
</evidence>
<feature type="domain" description="Transcription initiation factor TFIID component TAF4 C-terminal" evidence="10">
    <location>
        <begin position="269"/>
        <end position="406"/>
    </location>
</feature>
<feature type="domain" description="Transcription initiation factor TFIID component TAF4 C-terminal" evidence="10">
    <location>
        <begin position="14"/>
        <end position="222"/>
    </location>
</feature>
<keyword evidence="12" id="KW-1185">Reference proteome</keyword>
<evidence type="ECO:0000313" key="11">
    <source>
        <dbReference type="EMBL" id="KAL0635532.1"/>
    </source>
</evidence>
<accession>A0ABR3GID3</accession>
<keyword evidence="6" id="KW-0539">Nucleus</keyword>
<name>A0ABR3GID3_9PEZI</name>
<comment type="function">
    <text evidence="7">Functions as a component of the DNA-binding general transcription factor complex TFIID. Binding of TFIID to a promoter (with or without TATA element) is the initial step in pre-initiation complex (PIC) formation. TFIID plays a key role in the regulation of gene expression by RNA polymerase II through different activities such as transcription activator interaction, core promoter recognition and selectivity, TFIIA and TFIIB interaction, chromatin modification (histone acetylation by TAF1), facilitation of DNA opening and initiation of transcription.</text>
</comment>
<evidence type="ECO:0000256" key="9">
    <source>
        <dbReference type="SAM" id="MobiDB-lite"/>
    </source>
</evidence>
<feature type="compositionally biased region" description="Low complexity" evidence="9">
    <location>
        <begin position="246"/>
        <end position="263"/>
    </location>
</feature>
<evidence type="ECO:0000256" key="1">
    <source>
        <dbReference type="ARBA" id="ARBA00004123"/>
    </source>
</evidence>
<evidence type="ECO:0000256" key="3">
    <source>
        <dbReference type="ARBA" id="ARBA00017306"/>
    </source>
</evidence>
<evidence type="ECO:0000256" key="5">
    <source>
        <dbReference type="ARBA" id="ARBA00023163"/>
    </source>
</evidence>
<dbReference type="Pfam" id="PF05236">
    <property type="entry name" value="TAF4"/>
    <property type="match status" value="2"/>
</dbReference>
<dbReference type="Proteomes" id="UP001447188">
    <property type="component" value="Unassembled WGS sequence"/>
</dbReference>
<gene>
    <name evidence="11" type="ORF">Q9L58_005463</name>
</gene>
<evidence type="ECO:0000259" key="10">
    <source>
        <dbReference type="Pfam" id="PF05236"/>
    </source>
</evidence>
<dbReference type="InterPro" id="IPR045144">
    <property type="entry name" value="TAF4"/>
</dbReference>
<evidence type="ECO:0000256" key="4">
    <source>
        <dbReference type="ARBA" id="ARBA00023015"/>
    </source>
</evidence>
<feature type="region of interest" description="Disordered" evidence="9">
    <location>
        <begin position="209"/>
        <end position="291"/>
    </location>
</feature>
<feature type="compositionally biased region" description="Gly residues" evidence="9">
    <location>
        <begin position="228"/>
        <end position="245"/>
    </location>
</feature>
<dbReference type="PANTHER" id="PTHR15138">
    <property type="entry name" value="TRANSCRIPTION INITIATION FACTOR TFIID SUBUNIT 4"/>
    <property type="match status" value="1"/>
</dbReference>
<evidence type="ECO:0000313" key="12">
    <source>
        <dbReference type="Proteomes" id="UP001447188"/>
    </source>
</evidence>
<dbReference type="PANTHER" id="PTHR15138:SF14">
    <property type="entry name" value="TRANSCRIPTION INITIATION FACTOR TFIID SUBUNIT 4"/>
    <property type="match status" value="1"/>
</dbReference>
<keyword evidence="5" id="KW-0804">Transcription</keyword>
<evidence type="ECO:0000256" key="6">
    <source>
        <dbReference type="ARBA" id="ARBA00023242"/>
    </source>
</evidence>
<organism evidence="11 12">
    <name type="scientific">Discina gigas</name>
    <dbReference type="NCBI Taxonomy" id="1032678"/>
    <lineage>
        <taxon>Eukaryota</taxon>
        <taxon>Fungi</taxon>
        <taxon>Dikarya</taxon>
        <taxon>Ascomycota</taxon>
        <taxon>Pezizomycotina</taxon>
        <taxon>Pezizomycetes</taxon>
        <taxon>Pezizales</taxon>
        <taxon>Discinaceae</taxon>
        <taxon>Discina</taxon>
    </lineage>
</organism>
<dbReference type="InterPro" id="IPR007900">
    <property type="entry name" value="TAF4_C"/>
</dbReference>
<feature type="compositionally biased region" description="Basic and acidic residues" evidence="9">
    <location>
        <begin position="268"/>
        <end position="277"/>
    </location>
</feature>
<comment type="similarity">
    <text evidence="2">Belongs to the TAF4 family.</text>
</comment>